<organism evidence="1 2">
    <name type="scientific">Eumeta variegata</name>
    <name type="common">Bagworm moth</name>
    <name type="synonym">Eumeta japonica</name>
    <dbReference type="NCBI Taxonomy" id="151549"/>
    <lineage>
        <taxon>Eukaryota</taxon>
        <taxon>Metazoa</taxon>
        <taxon>Ecdysozoa</taxon>
        <taxon>Arthropoda</taxon>
        <taxon>Hexapoda</taxon>
        <taxon>Insecta</taxon>
        <taxon>Pterygota</taxon>
        <taxon>Neoptera</taxon>
        <taxon>Endopterygota</taxon>
        <taxon>Lepidoptera</taxon>
        <taxon>Glossata</taxon>
        <taxon>Ditrysia</taxon>
        <taxon>Tineoidea</taxon>
        <taxon>Psychidae</taxon>
        <taxon>Oiketicinae</taxon>
        <taxon>Eumeta</taxon>
    </lineage>
</organism>
<protein>
    <recommendedName>
        <fullName evidence="3">Histone-lysine N-methyltransferase SETMAR</fullName>
    </recommendedName>
</protein>
<sequence>MDETYLHRYGPETNLQSITWKRPSSRTPKKFENSKRVAIIEYLDRGVTATGSLFKGHRFEDDQAEVAAVQKFLGEHTWKLYSPIAGASCINIMFYATALHSTSNVYELQNRKFARCGTPPPLSSREPL</sequence>
<comment type="caution">
    <text evidence="1">The sequence shown here is derived from an EMBL/GenBank/DDBJ whole genome shotgun (WGS) entry which is preliminary data.</text>
</comment>
<dbReference type="Proteomes" id="UP000299102">
    <property type="component" value="Unassembled WGS sequence"/>
</dbReference>
<evidence type="ECO:0000313" key="2">
    <source>
        <dbReference type="Proteomes" id="UP000299102"/>
    </source>
</evidence>
<dbReference type="EMBL" id="BGZK01000126">
    <property type="protein sequence ID" value="GBP21216.1"/>
    <property type="molecule type" value="Genomic_DNA"/>
</dbReference>
<reference evidence="1 2" key="1">
    <citation type="journal article" date="2019" name="Commun. Biol.">
        <title>The bagworm genome reveals a unique fibroin gene that provides high tensile strength.</title>
        <authorList>
            <person name="Kono N."/>
            <person name="Nakamura H."/>
            <person name="Ohtoshi R."/>
            <person name="Tomita M."/>
            <person name="Numata K."/>
            <person name="Arakawa K."/>
        </authorList>
    </citation>
    <scope>NUCLEOTIDE SEQUENCE [LARGE SCALE GENOMIC DNA]</scope>
</reference>
<dbReference type="AlphaFoldDB" id="A0A4C1U5T8"/>
<evidence type="ECO:0000313" key="1">
    <source>
        <dbReference type="EMBL" id="GBP21216.1"/>
    </source>
</evidence>
<proteinExistence type="predicted"/>
<evidence type="ECO:0008006" key="3">
    <source>
        <dbReference type="Google" id="ProtNLM"/>
    </source>
</evidence>
<name>A0A4C1U5T8_EUMVA</name>
<keyword evidence="2" id="KW-1185">Reference proteome</keyword>
<accession>A0A4C1U5T8</accession>
<gene>
    <name evidence="1" type="ORF">EVAR_84339_1</name>
</gene>